<dbReference type="InterPro" id="IPR004344">
    <property type="entry name" value="TTL/TTLL_fam"/>
</dbReference>
<reference evidence="1 2" key="1">
    <citation type="submission" date="2018-11" db="EMBL/GenBank/DDBJ databases">
        <authorList>
            <consortium name="Pathogen Informatics"/>
        </authorList>
    </citation>
    <scope>NUCLEOTIDE SEQUENCE [LARGE SCALE GENOMIC DNA]</scope>
</reference>
<dbReference type="PANTHER" id="PTHR46088:SF1">
    <property type="entry name" value="TUBULIN--TYROSINE LIGASE-LIKE PROTEIN 12"/>
    <property type="match status" value="1"/>
</dbReference>
<sequence>MFKVASAELPPRGLGACKQSRALYAVDLLLEWKRSDPATPSSSCFTIQPQVCEVNFSPDCNRACKFYPQFYNDVFDCLFLDKEVDSIQRLI</sequence>
<protein>
    <submittedName>
        <fullName evidence="1">Uncharacterized protein</fullName>
    </submittedName>
</protein>
<organism evidence="1 2">
    <name type="scientific">Dibothriocephalus latus</name>
    <name type="common">Fish tapeworm</name>
    <name type="synonym">Diphyllobothrium latum</name>
    <dbReference type="NCBI Taxonomy" id="60516"/>
    <lineage>
        <taxon>Eukaryota</taxon>
        <taxon>Metazoa</taxon>
        <taxon>Spiralia</taxon>
        <taxon>Lophotrochozoa</taxon>
        <taxon>Platyhelminthes</taxon>
        <taxon>Cestoda</taxon>
        <taxon>Eucestoda</taxon>
        <taxon>Diphyllobothriidea</taxon>
        <taxon>Diphyllobothriidae</taxon>
        <taxon>Dibothriocephalus</taxon>
    </lineage>
</organism>
<keyword evidence="2" id="KW-1185">Reference proteome</keyword>
<dbReference type="InterPro" id="IPR027749">
    <property type="entry name" value="TTLL12"/>
</dbReference>
<dbReference type="GO" id="GO:0005737">
    <property type="term" value="C:cytoplasm"/>
    <property type="evidence" value="ECO:0007669"/>
    <property type="project" value="TreeGrafter"/>
</dbReference>
<dbReference type="AlphaFoldDB" id="A0A3P7P243"/>
<evidence type="ECO:0000313" key="1">
    <source>
        <dbReference type="EMBL" id="VDN36511.1"/>
    </source>
</evidence>
<proteinExistence type="predicted"/>
<dbReference type="OrthoDB" id="60477at2759"/>
<gene>
    <name evidence="1" type="ORF">DILT_LOCUS17052</name>
</gene>
<accession>A0A3P7P243</accession>
<dbReference type="PANTHER" id="PTHR46088">
    <property type="entry name" value="TUBULIN--TYROSINE LIGASE-LIKE PROTEIN 12"/>
    <property type="match status" value="1"/>
</dbReference>
<dbReference type="Pfam" id="PF03133">
    <property type="entry name" value="TTL"/>
    <property type="match status" value="1"/>
</dbReference>
<evidence type="ECO:0000313" key="2">
    <source>
        <dbReference type="Proteomes" id="UP000281553"/>
    </source>
</evidence>
<dbReference type="Proteomes" id="UP000281553">
    <property type="component" value="Unassembled WGS sequence"/>
</dbReference>
<name>A0A3P7P243_DIBLA</name>
<dbReference type="EMBL" id="UYRU01089031">
    <property type="protein sequence ID" value="VDN36511.1"/>
    <property type="molecule type" value="Genomic_DNA"/>
</dbReference>